<evidence type="ECO:0000256" key="2">
    <source>
        <dbReference type="ARBA" id="ARBA00010792"/>
    </source>
</evidence>
<keyword evidence="6 7" id="KW-0472">Membrane</keyword>
<keyword evidence="10" id="KW-1185">Reference proteome</keyword>
<dbReference type="RefSeq" id="WP_185130370.1">
    <property type="nucleotide sequence ID" value="NZ_JACJVO010000021.1"/>
</dbReference>
<name>A0A7X0VW95_9BACL</name>
<evidence type="ECO:0000256" key="6">
    <source>
        <dbReference type="ARBA" id="ARBA00023136"/>
    </source>
</evidence>
<evidence type="ECO:0000256" key="4">
    <source>
        <dbReference type="ARBA" id="ARBA00022692"/>
    </source>
</evidence>
<evidence type="ECO:0000313" key="9">
    <source>
        <dbReference type="EMBL" id="MBB6732711.1"/>
    </source>
</evidence>
<dbReference type="Proteomes" id="UP000564644">
    <property type="component" value="Unassembled WGS sequence"/>
</dbReference>
<dbReference type="InterPro" id="IPR051311">
    <property type="entry name" value="DedA_domain"/>
</dbReference>
<dbReference type="Pfam" id="PF09335">
    <property type="entry name" value="VTT_dom"/>
    <property type="match status" value="1"/>
</dbReference>
<dbReference type="GO" id="GO:0005886">
    <property type="term" value="C:plasma membrane"/>
    <property type="evidence" value="ECO:0007669"/>
    <property type="project" value="UniProtKB-SubCell"/>
</dbReference>
<dbReference type="InterPro" id="IPR032816">
    <property type="entry name" value="VTT_dom"/>
</dbReference>
<evidence type="ECO:0000256" key="1">
    <source>
        <dbReference type="ARBA" id="ARBA00004651"/>
    </source>
</evidence>
<feature type="transmembrane region" description="Helical" evidence="7">
    <location>
        <begin position="175"/>
        <end position="196"/>
    </location>
</feature>
<keyword evidence="3" id="KW-1003">Cell membrane</keyword>
<feature type="transmembrane region" description="Helical" evidence="7">
    <location>
        <begin position="61"/>
        <end position="82"/>
    </location>
</feature>
<dbReference type="PANTHER" id="PTHR42709:SF6">
    <property type="entry name" value="UNDECAPRENYL PHOSPHATE TRANSPORTER A"/>
    <property type="match status" value="1"/>
</dbReference>
<reference evidence="9 10" key="1">
    <citation type="submission" date="2020-08" db="EMBL/GenBank/DDBJ databases">
        <title>Cohnella phylogeny.</title>
        <authorList>
            <person name="Dunlap C."/>
        </authorList>
    </citation>
    <scope>NUCLEOTIDE SEQUENCE [LARGE SCALE GENOMIC DNA]</scope>
    <source>
        <strain evidence="9 10">CBP 2801</strain>
    </source>
</reference>
<evidence type="ECO:0000256" key="7">
    <source>
        <dbReference type="SAM" id="Phobius"/>
    </source>
</evidence>
<keyword evidence="5 7" id="KW-1133">Transmembrane helix</keyword>
<dbReference type="AlphaFoldDB" id="A0A7X0VW95"/>
<organism evidence="9 10">
    <name type="scientific">Cohnella zeiphila</name>
    <dbReference type="NCBI Taxonomy" id="2761120"/>
    <lineage>
        <taxon>Bacteria</taxon>
        <taxon>Bacillati</taxon>
        <taxon>Bacillota</taxon>
        <taxon>Bacilli</taxon>
        <taxon>Bacillales</taxon>
        <taxon>Paenibacillaceae</taxon>
        <taxon>Cohnella</taxon>
    </lineage>
</organism>
<evidence type="ECO:0000256" key="5">
    <source>
        <dbReference type="ARBA" id="ARBA00022989"/>
    </source>
</evidence>
<comment type="caution">
    <text evidence="9">The sequence shown here is derived from an EMBL/GenBank/DDBJ whole genome shotgun (WGS) entry which is preliminary data.</text>
</comment>
<evidence type="ECO:0000313" key="10">
    <source>
        <dbReference type="Proteomes" id="UP000564644"/>
    </source>
</evidence>
<dbReference type="EMBL" id="JACJVO010000021">
    <property type="protein sequence ID" value="MBB6732711.1"/>
    <property type="molecule type" value="Genomic_DNA"/>
</dbReference>
<feature type="transmembrane region" description="Helical" evidence="7">
    <location>
        <begin position="12"/>
        <end position="30"/>
    </location>
</feature>
<comment type="subcellular location">
    <subcellularLocation>
        <location evidence="1">Cell membrane</location>
        <topology evidence="1">Multi-pass membrane protein</topology>
    </subcellularLocation>
</comment>
<dbReference type="PANTHER" id="PTHR42709">
    <property type="entry name" value="ALKALINE PHOSPHATASE LIKE PROTEIN"/>
    <property type="match status" value="1"/>
</dbReference>
<sequence length="210" mass="23441">MHGLLNWISDSALNLVTAIGIWGVFIGMIFESACIPIPSEVLMLSGGLLVAQHQLGFAEVAAAGVMGNVLGSLVAYCVGAYGGRRILNRYGKYVLFNPHHLEKSQRWFDRYGQRTVFFTRMMPFVRTFISLPAGIAGMPLGKFVLFTFLGCLPWDIGLAYLGYRLGEQWKAVENYIHPISIGFALIVVVAALIWFLRRLRDRSRGKVKEL</sequence>
<evidence type="ECO:0000259" key="8">
    <source>
        <dbReference type="Pfam" id="PF09335"/>
    </source>
</evidence>
<protein>
    <submittedName>
        <fullName evidence="9">DedA family protein</fullName>
    </submittedName>
</protein>
<feature type="domain" description="VTT" evidence="8">
    <location>
        <begin position="37"/>
        <end position="163"/>
    </location>
</feature>
<proteinExistence type="inferred from homology"/>
<evidence type="ECO:0000256" key="3">
    <source>
        <dbReference type="ARBA" id="ARBA00022475"/>
    </source>
</evidence>
<keyword evidence="4 7" id="KW-0812">Transmembrane</keyword>
<accession>A0A7X0VW95</accession>
<comment type="similarity">
    <text evidence="2">Belongs to the DedA family.</text>
</comment>
<gene>
    <name evidence="9" type="ORF">H7C18_17455</name>
</gene>